<dbReference type="EMBL" id="LAUZ02000212">
    <property type="protein sequence ID" value="KKO60590.1"/>
    <property type="molecule type" value="Genomic_DNA"/>
</dbReference>
<proteinExistence type="predicted"/>
<dbReference type="AlphaFoldDB" id="A0A0M2WFP5"/>
<keyword evidence="1" id="KW-0812">Transmembrane</keyword>
<keyword evidence="1" id="KW-0472">Membrane</keyword>
<organism evidence="2 3">
    <name type="scientific">Mycolicibacterium obuense</name>
    <dbReference type="NCBI Taxonomy" id="1807"/>
    <lineage>
        <taxon>Bacteria</taxon>
        <taxon>Bacillati</taxon>
        <taxon>Actinomycetota</taxon>
        <taxon>Actinomycetes</taxon>
        <taxon>Mycobacteriales</taxon>
        <taxon>Mycobacteriaceae</taxon>
        <taxon>Mycolicibacterium</taxon>
    </lineage>
</organism>
<protein>
    <submittedName>
        <fullName evidence="2">ATPase</fullName>
    </submittedName>
</protein>
<evidence type="ECO:0000256" key="1">
    <source>
        <dbReference type="SAM" id="Phobius"/>
    </source>
</evidence>
<dbReference type="Proteomes" id="UP000034150">
    <property type="component" value="Unassembled WGS sequence"/>
</dbReference>
<keyword evidence="3" id="KW-1185">Reference proteome</keyword>
<keyword evidence="1" id="KW-1133">Transmembrane helix</keyword>
<feature type="transmembrane region" description="Helical" evidence="1">
    <location>
        <begin position="12"/>
        <end position="36"/>
    </location>
</feature>
<feature type="non-terminal residue" evidence="2">
    <location>
        <position position="88"/>
    </location>
</feature>
<reference evidence="2 3" key="1">
    <citation type="journal article" date="2015" name="Genome Announc.">
        <title>Draft Genome Sequence of Mycobacterium obuense Strain UC1, Isolated from Patient Sputum.</title>
        <authorList>
            <person name="Greninger A.L."/>
            <person name="Cunningham G."/>
            <person name="Hsu E.D."/>
            <person name="Yu J.M."/>
            <person name="Chiu C.Y."/>
            <person name="Miller S."/>
        </authorList>
    </citation>
    <scope>NUCLEOTIDE SEQUENCE [LARGE SCALE GENOMIC DNA]</scope>
    <source>
        <strain evidence="2 3">UC1</strain>
    </source>
</reference>
<evidence type="ECO:0000313" key="2">
    <source>
        <dbReference type="EMBL" id="KKO60590.1"/>
    </source>
</evidence>
<sequence length="88" mass="9251">MTATPSLQRRVVIAVLVFLAVLLVVLGVVIDVLIGAQARRDLNNRLQAGVTRVDALARAGVPPSQWAVEVDGGGIRAAVFTADGERYG</sequence>
<comment type="caution">
    <text evidence="2">The sequence shown here is derived from an EMBL/GenBank/DDBJ whole genome shotgun (WGS) entry which is preliminary data.</text>
</comment>
<name>A0A0M2WFP5_9MYCO</name>
<evidence type="ECO:0000313" key="3">
    <source>
        <dbReference type="Proteomes" id="UP000034150"/>
    </source>
</evidence>
<gene>
    <name evidence="2" type="ORF">WN67_33130</name>
</gene>
<accession>A0A0M2WFP5</accession>
<dbReference type="STRING" id="1807.MOBUDSM44075_03381"/>